<dbReference type="Gene3D" id="2.130.10.10">
    <property type="entry name" value="YVTN repeat-like/Quinoprotein amine dehydrogenase"/>
    <property type="match status" value="1"/>
</dbReference>
<dbReference type="PATRIC" id="fig|396597.7.peg.1356"/>
<dbReference type="InterPro" id="IPR015943">
    <property type="entry name" value="WD40/YVTN_repeat-like_dom_sf"/>
</dbReference>
<accession>B1TEC2</accession>
<dbReference type="Proteomes" id="UP000004814">
    <property type="component" value="Unassembled WGS sequence"/>
</dbReference>
<name>B1TEC2_9BURK</name>
<dbReference type="EMBL" id="ABLK01000333">
    <property type="protein sequence ID" value="EDT38090.1"/>
    <property type="molecule type" value="Genomic_DNA"/>
</dbReference>
<organism evidence="1 2">
    <name type="scientific">Burkholderia ambifaria MEX-5</name>
    <dbReference type="NCBI Taxonomy" id="396597"/>
    <lineage>
        <taxon>Bacteria</taxon>
        <taxon>Pseudomonadati</taxon>
        <taxon>Pseudomonadota</taxon>
        <taxon>Betaproteobacteria</taxon>
        <taxon>Burkholderiales</taxon>
        <taxon>Burkholderiaceae</taxon>
        <taxon>Burkholderia</taxon>
        <taxon>Burkholderia cepacia complex</taxon>
    </lineage>
</organism>
<comment type="caution">
    <text evidence="1">The sequence shown here is derived from an EMBL/GenBank/DDBJ whole genome shotgun (WGS) entry which is preliminary data.</text>
</comment>
<protein>
    <submittedName>
        <fullName evidence="1">Uncharacterized protein</fullName>
    </submittedName>
</protein>
<gene>
    <name evidence="1" type="ORF">BamMEX5DRAFT_6138</name>
</gene>
<evidence type="ECO:0000313" key="2">
    <source>
        <dbReference type="Proteomes" id="UP000004814"/>
    </source>
</evidence>
<dbReference type="RefSeq" id="WP_006761879.1">
    <property type="nucleotide sequence ID" value="NZ_ABLK01000333.1"/>
</dbReference>
<reference evidence="1 2" key="1">
    <citation type="submission" date="2008-03" db="EMBL/GenBank/DDBJ databases">
        <title>Sequencing of the draft genome and assembly of Burkholderia ambifaria MEX-5.</title>
        <authorList>
            <consortium name="US DOE Joint Genome Institute (JGI-PGF)"/>
            <person name="Copeland A."/>
            <person name="Lucas S."/>
            <person name="Lapidus A."/>
            <person name="Glavina del Rio T."/>
            <person name="Dalin E."/>
            <person name="Tice H."/>
            <person name="Bruce D."/>
            <person name="Goodwin L."/>
            <person name="Pitluck S."/>
            <person name="Larimer F."/>
            <person name="Land M.L."/>
            <person name="Hauser L."/>
            <person name="Tiedje J."/>
            <person name="Richardson P."/>
        </authorList>
    </citation>
    <scope>NUCLEOTIDE SEQUENCE [LARGE SCALE GENOMIC DNA]</scope>
    <source>
        <strain evidence="1 2">MEX-5</strain>
    </source>
</reference>
<proteinExistence type="predicted"/>
<sequence length="539" mass="57480">MSSQQNRTDMAKIWFSTDSGVSVGTAHAPLEVSAISFPGGKAPVVRALAATASGEIWLIADDSAPAGPHDNSCTLWRITPPALEAHQILAVPKYLGQKLVIDAFGYLWVALAGPGTDQGKIIELTPTGEVAAEFDDLAFVPEHLAYTSDDTVWTASGKTSPRALTPADGKHSEIKLSVERASISSQDNAYVLHAVDSEEKSVSGRRVTLTIDSDYRSKVSFVGYAHDQSYAKTLTTDSKGMAEFFLRATSIGSEGPIVRVLALTRGMAKPVEVYSGRVASPSAIDVAIADLRGTFFSGASAHIDIKGTVSGGGLNDKSKPDGLVTLSIKGPGESNFAPQDRSKVKWESTWSDGWHFTITGVQLPPGDKLPKFDVQASVSSHFSNVSTALFPLGAYLPVVEFRDDDGMRTEALSVDEKTASLRLHLACRHPLDRLSAHVQLTGGVKAGALKSIPEPLEFNSNWDGHLQTLLFTIKEGNNLTIPTGQSSHPLDILVPIKVNDDFLTGTVKVTLQSNSLQVGPDESRKIEASLLLSKGAQPS</sequence>
<evidence type="ECO:0000313" key="1">
    <source>
        <dbReference type="EMBL" id="EDT38090.1"/>
    </source>
</evidence>
<dbReference type="AlphaFoldDB" id="B1TEC2"/>
<dbReference type="SUPFAM" id="SSF63829">
    <property type="entry name" value="Calcium-dependent phosphotriesterase"/>
    <property type="match status" value="1"/>
</dbReference>